<dbReference type="AlphaFoldDB" id="A0A9E8NJI1"/>
<dbReference type="KEGG" id="dpf:ON006_14640"/>
<gene>
    <name evidence="1" type="ORF">ON006_14640</name>
</gene>
<protein>
    <submittedName>
        <fullName evidence="1">Uncharacterized protein</fullName>
    </submittedName>
</protein>
<accession>A0A9E8NJI1</accession>
<dbReference type="RefSeq" id="WP_244823182.1">
    <property type="nucleotide sequence ID" value="NZ_CP112998.1"/>
</dbReference>
<evidence type="ECO:0000313" key="2">
    <source>
        <dbReference type="Proteomes" id="UP001164653"/>
    </source>
</evidence>
<dbReference type="Proteomes" id="UP001164653">
    <property type="component" value="Chromosome"/>
</dbReference>
<evidence type="ECO:0000313" key="1">
    <source>
        <dbReference type="EMBL" id="WAC15174.1"/>
    </source>
</evidence>
<reference evidence="1" key="1">
    <citation type="submission" date="2022-11" db="EMBL/GenBank/DDBJ databases">
        <title>Dyadobacter pollutisoli sp. nov., isolated from plastic dumped soil.</title>
        <authorList>
            <person name="Kim J.M."/>
            <person name="Kim K.R."/>
            <person name="Lee J.K."/>
            <person name="Hao L."/>
            <person name="Jeon C.O."/>
        </authorList>
    </citation>
    <scope>NUCLEOTIDE SEQUENCE</scope>
    <source>
        <strain evidence="1">U1</strain>
    </source>
</reference>
<sequence length="70" mass="8170">MKTQSKYLDEINRLLADYLLEIEKSDLKPLSAQVYQVQSKNFVRWINGEFTPGEVKKAKRLNQEKPEKGS</sequence>
<proteinExistence type="predicted"/>
<keyword evidence="2" id="KW-1185">Reference proteome</keyword>
<dbReference type="EMBL" id="CP112998">
    <property type="protein sequence ID" value="WAC15174.1"/>
    <property type="molecule type" value="Genomic_DNA"/>
</dbReference>
<organism evidence="1 2">
    <name type="scientific">Dyadobacter pollutisoli</name>
    <dbReference type="NCBI Taxonomy" id="2910158"/>
    <lineage>
        <taxon>Bacteria</taxon>
        <taxon>Pseudomonadati</taxon>
        <taxon>Bacteroidota</taxon>
        <taxon>Cytophagia</taxon>
        <taxon>Cytophagales</taxon>
        <taxon>Spirosomataceae</taxon>
        <taxon>Dyadobacter</taxon>
    </lineage>
</organism>
<name>A0A9E8NJI1_9BACT</name>